<keyword evidence="2" id="KW-1185">Reference proteome</keyword>
<organism evidence="1 2">
    <name type="scientific">Acaulospora morrowiae</name>
    <dbReference type="NCBI Taxonomy" id="94023"/>
    <lineage>
        <taxon>Eukaryota</taxon>
        <taxon>Fungi</taxon>
        <taxon>Fungi incertae sedis</taxon>
        <taxon>Mucoromycota</taxon>
        <taxon>Glomeromycotina</taxon>
        <taxon>Glomeromycetes</taxon>
        <taxon>Diversisporales</taxon>
        <taxon>Acaulosporaceae</taxon>
        <taxon>Acaulospora</taxon>
    </lineage>
</organism>
<dbReference type="AlphaFoldDB" id="A0A9N9HL84"/>
<dbReference type="Proteomes" id="UP000789342">
    <property type="component" value="Unassembled WGS sequence"/>
</dbReference>
<dbReference type="OrthoDB" id="2421327at2759"/>
<sequence>MVFAEVTPTGIKITHSDCNGINDIPEQIGPVVDEAGDIHYFSRIRNDDPTVQYWLKRLGQSLAKHFAYAYKINVDK</sequence>
<proteinExistence type="predicted"/>
<gene>
    <name evidence="1" type="ORF">AMORRO_LOCUS11776</name>
</gene>
<evidence type="ECO:0000313" key="1">
    <source>
        <dbReference type="EMBL" id="CAG8694316.1"/>
    </source>
</evidence>
<evidence type="ECO:0000313" key="2">
    <source>
        <dbReference type="Proteomes" id="UP000789342"/>
    </source>
</evidence>
<reference evidence="1" key="1">
    <citation type="submission" date="2021-06" db="EMBL/GenBank/DDBJ databases">
        <authorList>
            <person name="Kallberg Y."/>
            <person name="Tangrot J."/>
            <person name="Rosling A."/>
        </authorList>
    </citation>
    <scope>NUCLEOTIDE SEQUENCE</scope>
    <source>
        <strain evidence="1">CL551</strain>
    </source>
</reference>
<name>A0A9N9HL84_9GLOM</name>
<protein>
    <submittedName>
        <fullName evidence="1">7723_t:CDS:1</fullName>
    </submittedName>
</protein>
<feature type="non-terminal residue" evidence="1">
    <location>
        <position position="76"/>
    </location>
</feature>
<accession>A0A9N9HL84</accession>
<dbReference type="EMBL" id="CAJVPV010015841">
    <property type="protein sequence ID" value="CAG8694316.1"/>
    <property type="molecule type" value="Genomic_DNA"/>
</dbReference>
<comment type="caution">
    <text evidence="1">The sequence shown here is derived from an EMBL/GenBank/DDBJ whole genome shotgun (WGS) entry which is preliminary data.</text>
</comment>